<dbReference type="PANTHER" id="PTHR31353">
    <property type="entry name" value="FAM98"/>
    <property type="match status" value="1"/>
</dbReference>
<sequence length="360" mass="39072">MEGAEEGAAVARDLQALGYEGFLGAASRGTWCSDLRALCAQLMAELAALGALKQEQEEGAEALTAGDGLCAEEEFLRRLGDQLRELHCPDRALSGGDCAATLRAPGACLRLLRFLCSELQAARLLHLRHPLDPSPAQLLGEETEEGAGMVQELILTLRALGLPRPTPGTPASRLLQELRSKISELLPSLPPGSMQPLLSHPLDARRWEALESLSQSLRDQYRCRRRLLLTRLDLTTSAFHWSDRAKAQGEFMKAVLIPIREVLSPESDVSITHVLAARADLSRLVPATSVAARRGTCCAVNKVLMGSVPDRGGRPNELEAPMPSWQSRREGGDGRRAGHQRWGRKKKKKERGTGGGEGPP</sequence>
<organism evidence="3 4">
    <name type="scientific">Trichechus manatus latirostris</name>
    <name type="common">Florida manatee</name>
    <dbReference type="NCBI Taxonomy" id="127582"/>
    <lineage>
        <taxon>Eukaryota</taxon>
        <taxon>Metazoa</taxon>
        <taxon>Chordata</taxon>
        <taxon>Craniata</taxon>
        <taxon>Vertebrata</taxon>
        <taxon>Euteleostomi</taxon>
        <taxon>Mammalia</taxon>
        <taxon>Eutheria</taxon>
        <taxon>Afrotheria</taxon>
        <taxon>Sirenia</taxon>
        <taxon>Trichechidae</taxon>
        <taxon>Trichechus</taxon>
    </lineage>
</organism>
<dbReference type="GeneID" id="101351017"/>
<protein>
    <submittedName>
        <fullName evidence="4">Protein FAM98C</fullName>
    </submittedName>
</protein>
<dbReference type="AlphaFoldDB" id="A0A2Y9RWZ1"/>
<gene>
    <name evidence="4" type="primary">FAM98C</name>
</gene>
<dbReference type="KEGG" id="tmu:101351017"/>
<dbReference type="InterPro" id="IPR018797">
    <property type="entry name" value="FAM98"/>
</dbReference>
<evidence type="ECO:0000256" key="1">
    <source>
        <dbReference type="ARBA" id="ARBA00007218"/>
    </source>
</evidence>
<dbReference type="InParanoid" id="A0A2Y9RWZ1"/>
<evidence type="ECO:0000256" key="2">
    <source>
        <dbReference type="SAM" id="MobiDB-lite"/>
    </source>
</evidence>
<reference evidence="4" key="1">
    <citation type="submission" date="2025-08" db="UniProtKB">
        <authorList>
            <consortium name="RefSeq"/>
        </authorList>
    </citation>
    <scope>IDENTIFICATION</scope>
</reference>
<feature type="compositionally biased region" description="Basic and acidic residues" evidence="2">
    <location>
        <begin position="327"/>
        <end position="336"/>
    </location>
</feature>
<comment type="similarity">
    <text evidence="1">Belongs to the FAM98 family.</text>
</comment>
<dbReference type="PANTHER" id="PTHR31353:SF10">
    <property type="entry name" value="PROTEIN FAM98C"/>
    <property type="match status" value="1"/>
</dbReference>
<name>A0A2Y9RWZ1_TRIMA</name>
<feature type="compositionally biased region" description="Basic residues" evidence="2">
    <location>
        <begin position="337"/>
        <end position="350"/>
    </location>
</feature>
<evidence type="ECO:0000313" key="4">
    <source>
        <dbReference type="RefSeq" id="XP_023598061.1"/>
    </source>
</evidence>
<accession>A0A2Y9RWZ1</accession>
<proteinExistence type="inferred from homology"/>
<keyword evidence="3" id="KW-1185">Reference proteome</keyword>
<dbReference type="FunCoup" id="A0A2Y9RWZ1">
    <property type="interactions" value="21"/>
</dbReference>
<dbReference type="STRING" id="127582.A0A2Y9RWZ1"/>
<evidence type="ECO:0000313" key="3">
    <source>
        <dbReference type="Proteomes" id="UP000248480"/>
    </source>
</evidence>
<dbReference type="CTD" id="147965"/>
<dbReference type="RefSeq" id="XP_023598061.1">
    <property type="nucleotide sequence ID" value="XM_023742293.1"/>
</dbReference>
<dbReference type="GO" id="GO:0072669">
    <property type="term" value="C:tRNA-splicing ligase complex"/>
    <property type="evidence" value="ECO:0007669"/>
    <property type="project" value="TreeGrafter"/>
</dbReference>
<dbReference type="Pfam" id="PF10239">
    <property type="entry name" value="DUF2465"/>
    <property type="match status" value="1"/>
</dbReference>
<dbReference type="Proteomes" id="UP000248480">
    <property type="component" value="Unplaced"/>
</dbReference>
<feature type="region of interest" description="Disordered" evidence="2">
    <location>
        <begin position="306"/>
        <end position="360"/>
    </location>
</feature>